<keyword evidence="6 8" id="KW-0012">Acyltransferase</keyword>
<evidence type="ECO:0000313" key="11">
    <source>
        <dbReference type="Proteomes" id="UP000013964"/>
    </source>
</evidence>
<keyword evidence="11" id="KW-1185">Reference proteome</keyword>
<feature type="binding site" evidence="8">
    <location>
        <position position="271"/>
    </location>
    <ligand>
        <name>substrate</name>
    </ligand>
</feature>
<dbReference type="Pfam" id="PF00814">
    <property type="entry name" value="TsaD"/>
    <property type="match status" value="1"/>
</dbReference>
<comment type="cofactor">
    <cofactor evidence="8">
        <name>Fe(2+)</name>
        <dbReference type="ChEBI" id="CHEBI:29033"/>
    </cofactor>
    <text evidence="8">Binds 1 Fe(2+) ion per subunit.</text>
</comment>
<dbReference type="OrthoDB" id="9806197at2"/>
<dbReference type="STRING" id="1276227.SCHRY_v1c02280"/>
<dbReference type="PANTHER" id="PTHR11735">
    <property type="entry name" value="TRNA N6-ADENOSINE THREONYLCARBAMOYLTRANSFERASE"/>
    <property type="match status" value="1"/>
</dbReference>
<dbReference type="HOGENOM" id="CLU_023208_0_1_14"/>
<keyword evidence="2 8" id="KW-0808">Transferase</keyword>
<evidence type="ECO:0000256" key="1">
    <source>
        <dbReference type="ARBA" id="ARBA00022490"/>
    </source>
</evidence>
<dbReference type="NCBIfam" id="TIGR03723">
    <property type="entry name" value="T6A_TsaD_YgjD"/>
    <property type="match status" value="1"/>
</dbReference>
<dbReference type="PANTHER" id="PTHR11735:SF6">
    <property type="entry name" value="TRNA N6-ADENOSINE THREONYLCARBAMOYLTRANSFERASE, MITOCHONDRIAL"/>
    <property type="match status" value="1"/>
</dbReference>
<keyword evidence="5 8" id="KW-0408">Iron</keyword>
<dbReference type="PATRIC" id="fig|1276227.3.peg.227"/>
<keyword evidence="10" id="KW-0238">DNA-binding</keyword>
<feature type="binding site" evidence="8">
    <location>
        <position position="178"/>
    </location>
    <ligand>
        <name>substrate</name>
    </ligand>
</feature>
<keyword evidence="1 8" id="KW-0963">Cytoplasm</keyword>
<feature type="binding site" evidence="8">
    <location>
        <position position="165"/>
    </location>
    <ligand>
        <name>substrate</name>
    </ligand>
</feature>
<evidence type="ECO:0000256" key="7">
    <source>
        <dbReference type="ARBA" id="ARBA00048117"/>
    </source>
</evidence>
<evidence type="ECO:0000256" key="3">
    <source>
        <dbReference type="ARBA" id="ARBA00022694"/>
    </source>
</evidence>
<keyword evidence="10" id="KW-0255">Endonuclease</keyword>
<evidence type="ECO:0000313" key="10">
    <source>
        <dbReference type="EMBL" id="AGM24813.1"/>
    </source>
</evidence>
<feature type="binding site" evidence="8">
    <location>
        <position position="114"/>
    </location>
    <ligand>
        <name>Fe cation</name>
        <dbReference type="ChEBI" id="CHEBI:24875"/>
    </ligand>
</feature>
<dbReference type="FunFam" id="3.30.420.40:FF:000012">
    <property type="entry name" value="tRNA N6-adenosine threonylcarbamoyltransferase"/>
    <property type="match status" value="1"/>
</dbReference>
<dbReference type="InterPro" id="IPR000905">
    <property type="entry name" value="Gcp-like_dom"/>
</dbReference>
<comment type="similarity">
    <text evidence="8">Belongs to the KAE1 / TsaD family.</text>
</comment>
<feature type="domain" description="Gcp-like" evidence="9">
    <location>
        <begin position="22"/>
        <end position="304"/>
    </location>
</feature>
<dbReference type="FunFam" id="3.30.420.40:FF:000040">
    <property type="entry name" value="tRNA N6-adenosine threonylcarbamoyltransferase"/>
    <property type="match status" value="1"/>
</dbReference>
<dbReference type="NCBIfam" id="TIGR00329">
    <property type="entry name" value="gcp_kae1"/>
    <property type="match status" value="1"/>
</dbReference>
<dbReference type="GO" id="GO:0005737">
    <property type="term" value="C:cytoplasm"/>
    <property type="evidence" value="ECO:0007669"/>
    <property type="project" value="UniProtKB-SubCell"/>
</dbReference>
<organism evidence="10 11">
    <name type="scientific">Spiroplasma chrysopicola DF-1</name>
    <dbReference type="NCBI Taxonomy" id="1276227"/>
    <lineage>
        <taxon>Bacteria</taxon>
        <taxon>Bacillati</taxon>
        <taxon>Mycoplasmatota</taxon>
        <taxon>Mollicutes</taxon>
        <taxon>Entomoplasmatales</taxon>
        <taxon>Spiroplasmataceae</taxon>
        <taxon>Spiroplasma</taxon>
    </lineage>
</organism>
<dbReference type="EC" id="2.3.1.234" evidence="8"/>
<feature type="binding site" evidence="8">
    <location>
        <position position="110"/>
    </location>
    <ligand>
        <name>Fe cation</name>
        <dbReference type="ChEBI" id="CHEBI:24875"/>
    </ligand>
</feature>
<comment type="function">
    <text evidence="8">Required for the formation of a threonylcarbamoyl group on adenosine at position 37 (t(6)A37) in tRNAs that read codons beginning with adenine. Is involved in the transfer of the threonylcarbamoyl moiety of threonylcarbamoyl-AMP (TC-AMP) to the N6 group of A37, together with TsaE and TsaB. TsaD likely plays a direct catalytic role in this reaction.</text>
</comment>
<dbReference type="KEGG" id="scr:SCHRY_v1c02280"/>
<dbReference type="Proteomes" id="UP000013964">
    <property type="component" value="Chromosome"/>
</dbReference>
<dbReference type="InterPro" id="IPR017861">
    <property type="entry name" value="KAE1/TsaD"/>
</dbReference>
<evidence type="ECO:0000256" key="6">
    <source>
        <dbReference type="ARBA" id="ARBA00023315"/>
    </source>
</evidence>
<dbReference type="CDD" id="cd24133">
    <property type="entry name" value="ASKHA_NBD_TsaD_bac"/>
    <property type="match status" value="1"/>
</dbReference>
<dbReference type="GO" id="GO:0061711">
    <property type="term" value="F:tRNA N(6)-L-threonylcarbamoyladenine synthase activity"/>
    <property type="evidence" value="ECO:0007669"/>
    <property type="project" value="UniProtKB-EC"/>
</dbReference>
<name>R4U2U9_9MOLU</name>
<dbReference type="RefSeq" id="WP_016338639.1">
    <property type="nucleotide sequence ID" value="NC_021280.1"/>
</dbReference>
<keyword evidence="10" id="KW-0540">Nuclease</keyword>
<dbReference type="SUPFAM" id="SSF53067">
    <property type="entry name" value="Actin-like ATPase domain"/>
    <property type="match status" value="2"/>
</dbReference>
<gene>
    <name evidence="10" type="primary">gcp</name>
    <name evidence="8" type="synonym">tsaD</name>
    <name evidence="10" type="ORF">SCHRY_v1c02280</name>
</gene>
<dbReference type="InterPro" id="IPR022450">
    <property type="entry name" value="TsaD"/>
</dbReference>
<dbReference type="AlphaFoldDB" id="R4U2U9"/>
<feature type="binding site" evidence="8">
    <location>
        <position position="182"/>
    </location>
    <ligand>
        <name>substrate</name>
    </ligand>
</feature>
<reference evidence="10 11" key="1">
    <citation type="journal article" date="2013" name="Genome Biol. Evol.">
        <title>Complete genomes of two dipteran-associated spiroplasmas provided insights into the origin, dynamics, and impacts of viral invasion in spiroplasma.</title>
        <authorList>
            <person name="Ku C."/>
            <person name="Lo W.S."/>
            <person name="Chen L.L."/>
            <person name="Kuo C.H."/>
        </authorList>
    </citation>
    <scope>NUCLEOTIDE SEQUENCE [LARGE SCALE GENOMIC DNA]</scope>
    <source>
        <strain evidence="10 11">DF-1</strain>
    </source>
</reference>
<keyword evidence="10" id="KW-0378">Hydrolase</keyword>
<dbReference type="GO" id="GO:0004519">
    <property type="term" value="F:endonuclease activity"/>
    <property type="evidence" value="ECO:0007669"/>
    <property type="project" value="UniProtKB-KW"/>
</dbReference>
<accession>R4U2U9</accession>
<evidence type="ECO:0000256" key="5">
    <source>
        <dbReference type="ARBA" id="ARBA00023004"/>
    </source>
</evidence>
<dbReference type="eggNOG" id="COG0533">
    <property type="taxonomic scope" value="Bacteria"/>
</dbReference>
<dbReference type="GO" id="GO:0005506">
    <property type="term" value="F:iron ion binding"/>
    <property type="evidence" value="ECO:0007669"/>
    <property type="project" value="UniProtKB-UniRule"/>
</dbReference>
<feature type="binding site" evidence="8">
    <location>
        <begin position="132"/>
        <end position="136"/>
    </location>
    <ligand>
        <name>substrate</name>
    </ligand>
</feature>
<evidence type="ECO:0000256" key="2">
    <source>
        <dbReference type="ARBA" id="ARBA00022679"/>
    </source>
</evidence>
<dbReference type="PRINTS" id="PR00789">
    <property type="entry name" value="OSIALOPTASE"/>
</dbReference>
<comment type="catalytic activity">
    <reaction evidence="7 8">
        <text>L-threonylcarbamoyladenylate + adenosine(37) in tRNA = N(6)-L-threonylcarbamoyladenosine(37) in tRNA + AMP + H(+)</text>
        <dbReference type="Rhea" id="RHEA:37059"/>
        <dbReference type="Rhea" id="RHEA-COMP:10162"/>
        <dbReference type="Rhea" id="RHEA-COMP:10163"/>
        <dbReference type="ChEBI" id="CHEBI:15378"/>
        <dbReference type="ChEBI" id="CHEBI:73682"/>
        <dbReference type="ChEBI" id="CHEBI:74411"/>
        <dbReference type="ChEBI" id="CHEBI:74418"/>
        <dbReference type="ChEBI" id="CHEBI:456215"/>
        <dbReference type="EC" id="2.3.1.234"/>
    </reaction>
</comment>
<evidence type="ECO:0000256" key="4">
    <source>
        <dbReference type="ARBA" id="ARBA00022723"/>
    </source>
</evidence>
<keyword evidence="4 8" id="KW-0479">Metal-binding</keyword>
<keyword evidence="3 8" id="KW-0819">tRNA processing</keyword>
<dbReference type="InterPro" id="IPR043129">
    <property type="entry name" value="ATPase_NBD"/>
</dbReference>
<comment type="subcellular location">
    <subcellularLocation>
        <location evidence="8">Cytoplasm</location>
    </subcellularLocation>
</comment>
<sequence>MVILAIETSCDETSIAILEDGKVLSNVISSQIAEHTKFGGVVPELASRLHLKNLSYVLSQALHNAKIAITEINYIAYTASPGLIGALHIGKVAAETLSTYLEIPLLPLNHLSGHIYGAAIEQQFEFPLLALLVSGGHTQLILMTKHLKFEILGSTLDDAVGECYDKVARMLGLNYPGGPVIDQLAQKGDPERYQLPLPLKDKSYNFSFSGLKSAAANLIAKIKNRGEELHVNDFCATFQKVCVDTLMQKLTMAINDYQPRMVVLAGGVSANQSLRKAFLGLENLGLRAVVPKLEYCTDNGAMIARLGYQEILNNNNK</sequence>
<dbReference type="GO" id="GO:0003677">
    <property type="term" value="F:DNA binding"/>
    <property type="evidence" value="ECO:0007669"/>
    <property type="project" value="UniProtKB-KW"/>
</dbReference>
<evidence type="ECO:0000259" key="9">
    <source>
        <dbReference type="Pfam" id="PF00814"/>
    </source>
</evidence>
<feature type="binding site" evidence="8">
    <location>
        <position position="298"/>
    </location>
    <ligand>
        <name>Fe cation</name>
        <dbReference type="ChEBI" id="CHEBI:24875"/>
    </ligand>
</feature>
<evidence type="ECO:0000256" key="8">
    <source>
        <dbReference type="HAMAP-Rule" id="MF_01445"/>
    </source>
</evidence>
<dbReference type="GO" id="GO:0002949">
    <property type="term" value="P:tRNA threonylcarbamoyladenosine modification"/>
    <property type="evidence" value="ECO:0007669"/>
    <property type="project" value="UniProtKB-UniRule"/>
</dbReference>
<dbReference type="EMBL" id="CP005077">
    <property type="protein sequence ID" value="AGM24813.1"/>
    <property type="molecule type" value="Genomic_DNA"/>
</dbReference>
<proteinExistence type="inferred from homology"/>
<dbReference type="Gene3D" id="3.30.420.40">
    <property type="match status" value="2"/>
</dbReference>
<dbReference type="HAMAP" id="MF_01445">
    <property type="entry name" value="TsaD"/>
    <property type="match status" value="1"/>
</dbReference>
<protein>
    <recommendedName>
        <fullName evidence="8">tRNA N6-adenosine threonylcarbamoyltransferase</fullName>
        <ecNumber evidence="8">2.3.1.234</ecNumber>
    </recommendedName>
    <alternativeName>
        <fullName evidence="8">N6-L-threonylcarbamoyladenine synthase</fullName>
        <shortName evidence="8">t(6)A synthase</shortName>
    </alternativeName>
    <alternativeName>
        <fullName evidence="8">t(6)A37 threonylcarbamoyladenosine biosynthesis protein TsaD</fullName>
    </alternativeName>
    <alternativeName>
        <fullName evidence="8">tRNA threonylcarbamoyladenosine biosynthesis protein TsaD</fullName>
    </alternativeName>
</protein>